<dbReference type="Gene3D" id="3.40.50.300">
    <property type="entry name" value="P-loop containing nucleotide triphosphate hydrolases"/>
    <property type="match status" value="2"/>
</dbReference>
<evidence type="ECO:0000313" key="5">
    <source>
        <dbReference type="Proteomes" id="UP000442244"/>
    </source>
</evidence>
<name>A0A6P2CMG1_9LACO</name>
<accession>A0A6P2CMG1</accession>
<feature type="transmembrane region" description="Helical" evidence="2">
    <location>
        <begin position="363"/>
        <end position="380"/>
    </location>
</feature>
<evidence type="ECO:0000259" key="3">
    <source>
        <dbReference type="Pfam" id="PF13514"/>
    </source>
</evidence>
<feature type="domain" description="YhaN AAA" evidence="3">
    <location>
        <begin position="1"/>
        <end position="201"/>
    </location>
</feature>
<evidence type="ECO:0000313" key="4">
    <source>
        <dbReference type="EMBL" id="TYC47208.1"/>
    </source>
</evidence>
<keyword evidence="1" id="KW-0175">Coiled coil</keyword>
<keyword evidence="5" id="KW-1185">Reference proteome</keyword>
<dbReference type="Pfam" id="PF13514">
    <property type="entry name" value="AAA_27"/>
    <property type="match status" value="1"/>
</dbReference>
<dbReference type="InterPro" id="IPR038734">
    <property type="entry name" value="YhaN_AAA"/>
</dbReference>
<protein>
    <submittedName>
        <fullName evidence="4">DNA repair protein</fullName>
    </submittedName>
</protein>
<dbReference type="EMBL" id="SDGY01000001">
    <property type="protein sequence ID" value="TYC47208.1"/>
    <property type="molecule type" value="Genomic_DNA"/>
</dbReference>
<evidence type="ECO:0000256" key="2">
    <source>
        <dbReference type="SAM" id="Phobius"/>
    </source>
</evidence>
<gene>
    <name evidence="4" type="ORF">ESZ47_03475</name>
</gene>
<dbReference type="AlphaFoldDB" id="A0A6P2CMG1"/>
<sequence length="787" mass="91272">MRIKRLEISGFGRWSQQNFDLIDGMQVIAGQNESGKTTLRAFIVGVLFGFPTKKGGVNVYDPKDGSQYGGSLILETDEGDVRITRLDRTKTTLNITRLVNQTEINDPEKWLKKKLSPLTRESFDDIFNFNQEDLSHISQIKSEDFQKLLLNIGAVGSTGWLDVMADLDKSADKLFAPRGNKRPLNMAIKDYENNALQIQQNSEALSDFISTEKKLTDLETKQQEQQNKILTINQALQERNKLIQQYQLFESAKKITIQDIQTVNETEVVKAQRLQIEIDALSNSINRHNATLQNIKLPEQLTDSKKEQLLLSQAQVRQRILSENQTKKNELLQQTKQLEERFTAHVPEPLTDKELQELATSNFYFYVSVIAVILVILSTFVLHLSMLWIGIIILVGCGGLYYKSQQQNKSKQAIKERYSPLDVVTIKAIQPQINLYEQHLSEIEKLDSDIIQQQDDVVNLIKPIAVRLDVEVLCDSLDLTIVQLITALQQQNLSTDNKRNLLVQQQNQIVVETQQEKEKLNSKIEEQNIVFKTYHVNDLNELEDLLSQFKKNLQFKQRYQDIMQQIDEETRQKLVRYESEEQLVAQQEQQKHELAILQEHAFKLQNEIANYKAQQEQRTSNDQFMTMQQNLANQKTELTQQFSDYLTLKLTVRWINKALQNASQNRFPKMQELATKYFKYLTNERYDKIQFSKNSLQVITIDSQKFDVTELSTGTQEQLYVAFRLALSQVIKDIISMPLLVDDGFVNFDDNRKKNVMHLLHDLAQEQQIIYWTAARDNDQFKNVIKL</sequence>
<dbReference type="SUPFAM" id="SSF52540">
    <property type="entry name" value="P-loop containing nucleoside triphosphate hydrolases"/>
    <property type="match status" value="1"/>
</dbReference>
<dbReference type="PANTHER" id="PTHR41259:SF1">
    <property type="entry name" value="DOUBLE-STRAND BREAK REPAIR RAD50 ATPASE, PUTATIVE-RELATED"/>
    <property type="match status" value="1"/>
</dbReference>
<dbReference type="OrthoDB" id="9764467at2"/>
<comment type="caution">
    <text evidence="4">The sequence shown here is derived from an EMBL/GenBank/DDBJ whole genome shotgun (WGS) entry which is preliminary data.</text>
</comment>
<keyword evidence="2" id="KW-0472">Membrane</keyword>
<dbReference type="PANTHER" id="PTHR41259">
    <property type="entry name" value="DOUBLE-STRAND BREAK REPAIR RAD50 ATPASE, PUTATIVE-RELATED"/>
    <property type="match status" value="1"/>
</dbReference>
<proteinExistence type="predicted"/>
<keyword evidence="2" id="KW-0812">Transmembrane</keyword>
<organism evidence="4 5">
    <name type="scientific">Leuconostoc litchii</name>
    <dbReference type="NCBI Taxonomy" id="1981069"/>
    <lineage>
        <taxon>Bacteria</taxon>
        <taxon>Bacillati</taxon>
        <taxon>Bacillota</taxon>
        <taxon>Bacilli</taxon>
        <taxon>Lactobacillales</taxon>
        <taxon>Lactobacillaceae</taxon>
        <taxon>Leuconostoc</taxon>
    </lineage>
</organism>
<feature type="coiled-coil region" evidence="1">
    <location>
        <begin position="503"/>
        <end position="614"/>
    </location>
</feature>
<evidence type="ECO:0000256" key="1">
    <source>
        <dbReference type="SAM" id="Coils"/>
    </source>
</evidence>
<feature type="coiled-coil region" evidence="1">
    <location>
        <begin position="232"/>
        <end position="291"/>
    </location>
</feature>
<keyword evidence="2" id="KW-1133">Transmembrane helix</keyword>
<reference evidence="4 5" key="1">
    <citation type="submission" date="2019-01" db="EMBL/GenBank/DDBJ databases">
        <title>Leuconostoc litchii sp. nov., a novel lactic acid bacterium isolated from lychee.</title>
        <authorList>
            <person name="Wang L.-T."/>
        </authorList>
    </citation>
    <scope>NUCLEOTIDE SEQUENCE [LARGE SCALE GENOMIC DNA]</scope>
    <source>
        <strain evidence="4 5">MB7</strain>
    </source>
</reference>
<feature type="transmembrane region" description="Helical" evidence="2">
    <location>
        <begin position="386"/>
        <end position="402"/>
    </location>
</feature>
<dbReference type="RefSeq" id="WP_148604780.1">
    <property type="nucleotide sequence ID" value="NZ_SDGY01000001.1"/>
</dbReference>
<dbReference type="InterPro" id="IPR027417">
    <property type="entry name" value="P-loop_NTPase"/>
</dbReference>
<dbReference type="Proteomes" id="UP000442244">
    <property type="component" value="Unassembled WGS sequence"/>
</dbReference>